<organism evidence="1 2">
    <name type="scientific">Ilex paraguariensis</name>
    <name type="common">yerba mate</name>
    <dbReference type="NCBI Taxonomy" id="185542"/>
    <lineage>
        <taxon>Eukaryota</taxon>
        <taxon>Viridiplantae</taxon>
        <taxon>Streptophyta</taxon>
        <taxon>Embryophyta</taxon>
        <taxon>Tracheophyta</taxon>
        <taxon>Spermatophyta</taxon>
        <taxon>Magnoliopsida</taxon>
        <taxon>eudicotyledons</taxon>
        <taxon>Gunneridae</taxon>
        <taxon>Pentapetalae</taxon>
        <taxon>asterids</taxon>
        <taxon>campanulids</taxon>
        <taxon>Aquifoliales</taxon>
        <taxon>Aquifoliaceae</taxon>
        <taxon>Ilex</taxon>
    </lineage>
</organism>
<keyword evidence="2" id="KW-1185">Reference proteome</keyword>
<evidence type="ECO:0000313" key="1">
    <source>
        <dbReference type="EMBL" id="CAK9152188.1"/>
    </source>
</evidence>
<comment type="caution">
    <text evidence="1">The sequence shown here is derived from an EMBL/GenBank/DDBJ whole genome shotgun (WGS) entry which is preliminary data.</text>
</comment>
<evidence type="ECO:0000313" key="2">
    <source>
        <dbReference type="Proteomes" id="UP001642360"/>
    </source>
</evidence>
<protein>
    <submittedName>
        <fullName evidence="1">Uncharacterized protein</fullName>
    </submittedName>
</protein>
<dbReference type="InterPro" id="IPR040321">
    <property type="entry name" value="SCD2-like"/>
</dbReference>
<dbReference type="EMBL" id="CAUOFW020002236">
    <property type="protein sequence ID" value="CAK9152188.1"/>
    <property type="molecule type" value="Genomic_DNA"/>
</dbReference>
<sequence length="91" mass="10668">MLCLSELSQEESEDVIFKQAWLAYFWRRAKKHGLEPEIVEERLQVWMNQGTQPPTSHDAVDVERGLMELRKLGIETQLWEGSRKLIDPDSN</sequence>
<reference evidence="1 2" key="1">
    <citation type="submission" date="2024-02" db="EMBL/GenBank/DDBJ databases">
        <authorList>
            <person name="Vignale AGUSTIN F."/>
            <person name="Sosa J E."/>
            <person name="Modenutti C."/>
        </authorList>
    </citation>
    <scope>NUCLEOTIDE SEQUENCE [LARGE SCALE GENOMIC DNA]</scope>
</reference>
<dbReference type="PANTHER" id="PTHR31762:SF10">
    <property type="entry name" value="FAS-BINDING FACTOR-LIKE PROTEIN"/>
    <property type="match status" value="1"/>
</dbReference>
<accession>A0ABC8SAW4</accession>
<proteinExistence type="predicted"/>
<dbReference type="AlphaFoldDB" id="A0ABC8SAW4"/>
<dbReference type="PANTHER" id="PTHR31762">
    <property type="entry name" value="FAS-BINDING FACTOR-LIKE PROTEIN"/>
    <property type="match status" value="1"/>
</dbReference>
<gene>
    <name evidence="1" type="ORF">ILEXP_LOCUS20402</name>
</gene>
<dbReference type="Proteomes" id="UP001642360">
    <property type="component" value="Unassembled WGS sequence"/>
</dbReference>
<name>A0ABC8SAW4_9AQUA</name>